<evidence type="ECO:0000313" key="1">
    <source>
        <dbReference type="EMBL" id="CAH9107397.1"/>
    </source>
</evidence>
<sequence>MGLCWADPSLELGRGEFWLGGGAGEGVGAGQGRDWGAREGVVVVWAGSVWSAVRACVAAGGTCLAVGSGMVVGDSGRCHPVSAIAMVTVESCKCNELDWINVIDWFG</sequence>
<keyword evidence="2" id="KW-1185">Reference proteome</keyword>
<protein>
    <submittedName>
        <fullName evidence="1">Uncharacterized protein</fullName>
    </submittedName>
</protein>
<proteinExistence type="predicted"/>
<name>A0AAV0DRI2_9ASTE</name>
<dbReference type="Proteomes" id="UP001152523">
    <property type="component" value="Unassembled WGS sequence"/>
</dbReference>
<dbReference type="EMBL" id="CAMAPF010000144">
    <property type="protein sequence ID" value="CAH9107397.1"/>
    <property type="molecule type" value="Genomic_DNA"/>
</dbReference>
<evidence type="ECO:0000313" key="2">
    <source>
        <dbReference type="Proteomes" id="UP001152523"/>
    </source>
</evidence>
<dbReference type="AlphaFoldDB" id="A0AAV0DRI2"/>
<comment type="caution">
    <text evidence="1">The sequence shown here is derived from an EMBL/GenBank/DDBJ whole genome shotgun (WGS) entry which is preliminary data.</text>
</comment>
<accession>A0AAV0DRI2</accession>
<reference evidence="1" key="1">
    <citation type="submission" date="2022-07" db="EMBL/GenBank/DDBJ databases">
        <authorList>
            <person name="Macas J."/>
            <person name="Novak P."/>
            <person name="Neumann P."/>
        </authorList>
    </citation>
    <scope>NUCLEOTIDE SEQUENCE</scope>
</reference>
<gene>
    <name evidence="1" type="ORF">CEPIT_LOCUS17969</name>
</gene>
<organism evidence="1 2">
    <name type="scientific">Cuscuta epithymum</name>
    <dbReference type="NCBI Taxonomy" id="186058"/>
    <lineage>
        <taxon>Eukaryota</taxon>
        <taxon>Viridiplantae</taxon>
        <taxon>Streptophyta</taxon>
        <taxon>Embryophyta</taxon>
        <taxon>Tracheophyta</taxon>
        <taxon>Spermatophyta</taxon>
        <taxon>Magnoliopsida</taxon>
        <taxon>eudicotyledons</taxon>
        <taxon>Gunneridae</taxon>
        <taxon>Pentapetalae</taxon>
        <taxon>asterids</taxon>
        <taxon>lamiids</taxon>
        <taxon>Solanales</taxon>
        <taxon>Convolvulaceae</taxon>
        <taxon>Cuscuteae</taxon>
        <taxon>Cuscuta</taxon>
        <taxon>Cuscuta subgen. Cuscuta</taxon>
    </lineage>
</organism>